<keyword evidence="1" id="KW-0472">Membrane</keyword>
<evidence type="ECO:0000313" key="2">
    <source>
        <dbReference type="EMBL" id="EAY11645.1"/>
    </source>
</evidence>
<dbReference type="SMR" id="A2E6Q1"/>
<evidence type="ECO:0000313" key="3">
    <source>
        <dbReference type="Proteomes" id="UP000001542"/>
    </source>
</evidence>
<sequence length="724" mass="81247">MNNFEVATFILGKLVFYGCTSLDIQKIGTNFNLISTDSQPFIRTGITTLTINTGVQYLFCNSPSLTTVVFSETSGLTFVPSHMFENCTSLQSVTFNSGMTTIKRFAFANTALTKLDLKNVFILEPLSFYKSGVQEITFNKNVEVKNIWDTEYKDESDVKGEYDDVYTIEQMNKGILSYLTQFMDVEFESDFRLIEKYSTHRFCVFLNESRLTKITLGSSVTEFKSSMFANCSLTTFDVTGNSNFVFESGILYSKSKIELICIATLAATEYTVPSSISIISPFAFTFVPTITKITVPSSVAKFNYAFANMNRLRNITFQGSVSFIPDGAFFCCHSLKNIEIPSSSTVTSAGDLSFAFCYSLVNLMTNSFEKIGRGCFICCQKLSSVDCSKLTILNEFTFYHCIGNTTFTFGDNIKIISKNAFFMSSIESFTVPANVISIEQQAFSMCKELTTVTLNSKLVRIGKEAFAGSGVKNIQIPNSVRFIEQSAFDNCKNVTFSFETGGHPLFDVDNNCFIHKATKNLLFTFGDTYHKFTVSEKVKEVLPNSLRFTTVQRERNEGGFTLFSGVNTLVIPEVVYDVQDNLTNNPLIDSVCLDGISTFNLFFPIRNDMTVFITDDFVYGTYYNTIHVIHDMCKDTVDSRYDPRRYDRLDGIYEGNCSTSINDTYTSEFSDPIYGGNFPFINQKQAKAVFEYAGVSPLTAFISIYVILITLALIFSALYIARIN</sequence>
<organism evidence="2 3">
    <name type="scientific">Trichomonas vaginalis (strain ATCC PRA-98 / G3)</name>
    <dbReference type="NCBI Taxonomy" id="412133"/>
    <lineage>
        <taxon>Eukaryota</taxon>
        <taxon>Metamonada</taxon>
        <taxon>Parabasalia</taxon>
        <taxon>Trichomonadida</taxon>
        <taxon>Trichomonadidae</taxon>
        <taxon>Trichomonas</taxon>
    </lineage>
</organism>
<dbReference type="AlphaFoldDB" id="A2E6Q1"/>
<accession>A2E6Q1</accession>
<dbReference type="PANTHER" id="PTHR45661">
    <property type="entry name" value="SURFACE ANTIGEN"/>
    <property type="match status" value="1"/>
</dbReference>
<gene>
    <name evidence="2" type="ORF">TVAG_158720</name>
</gene>
<keyword evidence="3" id="KW-1185">Reference proteome</keyword>
<keyword evidence="1" id="KW-0812">Transmembrane</keyword>
<dbReference type="PANTHER" id="PTHR45661:SF3">
    <property type="entry name" value="IG-LIKE DOMAIN-CONTAINING PROTEIN"/>
    <property type="match status" value="1"/>
</dbReference>
<dbReference type="Pfam" id="PF13306">
    <property type="entry name" value="LRR_5"/>
    <property type="match status" value="3"/>
</dbReference>
<dbReference type="Proteomes" id="UP000001542">
    <property type="component" value="Unassembled WGS sequence"/>
</dbReference>
<name>A2E6Q1_TRIV3</name>
<dbReference type="SUPFAM" id="SSF52058">
    <property type="entry name" value="L domain-like"/>
    <property type="match status" value="2"/>
</dbReference>
<dbReference type="InterPro" id="IPR032675">
    <property type="entry name" value="LRR_dom_sf"/>
</dbReference>
<dbReference type="KEGG" id="tva:4769599"/>
<feature type="transmembrane region" description="Helical" evidence="1">
    <location>
        <begin position="698"/>
        <end position="721"/>
    </location>
</feature>
<dbReference type="InterPro" id="IPR053139">
    <property type="entry name" value="Surface_bspA-like"/>
</dbReference>
<dbReference type="STRING" id="5722.A2E6Q1"/>
<keyword evidence="1" id="KW-1133">Transmembrane helix</keyword>
<reference evidence="2" key="2">
    <citation type="journal article" date="2007" name="Science">
        <title>Draft genome sequence of the sexually transmitted pathogen Trichomonas vaginalis.</title>
        <authorList>
            <person name="Carlton J.M."/>
            <person name="Hirt R.P."/>
            <person name="Silva J.C."/>
            <person name="Delcher A.L."/>
            <person name="Schatz M."/>
            <person name="Zhao Q."/>
            <person name="Wortman J.R."/>
            <person name="Bidwell S.L."/>
            <person name="Alsmark U.C.M."/>
            <person name="Besteiro S."/>
            <person name="Sicheritz-Ponten T."/>
            <person name="Noel C.J."/>
            <person name="Dacks J.B."/>
            <person name="Foster P.G."/>
            <person name="Simillion C."/>
            <person name="Van de Peer Y."/>
            <person name="Miranda-Saavedra D."/>
            <person name="Barton G.J."/>
            <person name="Westrop G.D."/>
            <person name="Mueller S."/>
            <person name="Dessi D."/>
            <person name="Fiori P.L."/>
            <person name="Ren Q."/>
            <person name="Paulsen I."/>
            <person name="Zhang H."/>
            <person name="Bastida-Corcuera F.D."/>
            <person name="Simoes-Barbosa A."/>
            <person name="Brown M.T."/>
            <person name="Hayes R.D."/>
            <person name="Mukherjee M."/>
            <person name="Okumura C.Y."/>
            <person name="Schneider R."/>
            <person name="Smith A.J."/>
            <person name="Vanacova S."/>
            <person name="Villalvazo M."/>
            <person name="Haas B.J."/>
            <person name="Pertea M."/>
            <person name="Feldblyum T.V."/>
            <person name="Utterback T.R."/>
            <person name="Shu C.L."/>
            <person name="Osoegawa K."/>
            <person name="de Jong P.J."/>
            <person name="Hrdy I."/>
            <person name="Horvathova L."/>
            <person name="Zubacova Z."/>
            <person name="Dolezal P."/>
            <person name="Malik S.B."/>
            <person name="Logsdon J.M. Jr."/>
            <person name="Henze K."/>
            <person name="Gupta A."/>
            <person name="Wang C.C."/>
            <person name="Dunne R.L."/>
            <person name="Upcroft J.A."/>
            <person name="Upcroft P."/>
            <person name="White O."/>
            <person name="Salzberg S.L."/>
            <person name="Tang P."/>
            <person name="Chiu C.-H."/>
            <person name="Lee Y.-S."/>
            <person name="Embley T.M."/>
            <person name="Coombs G.H."/>
            <person name="Mottram J.C."/>
            <person name="Tachezy J."/>
            <person name="Fraser-Liggett C.M."/>
            <person name="Johnson P.J."/>
        </authorList>
    </citation>
    <scope>NUCLEOTIDE SEQUENCE [LARGE SCALE GENOMIC DNA]</scope>
    <source>
        <strain evidence="2">G3</strain>
    </source>
</reference>
<dbReference type="VEuPathDB" id="TrichDB:TVAG_158720"/>
<reference evidence="2" key="1">
    <citation type="submission" date="2006-10" db="EMBL/GenBank/DDBJ databases">
        <authorList>
            <person name="Amadeo P."/>
            <person name="Zhao Q."/>
            <person name="Wortman J."/>
            <person name="Fraser-Liggett C."/>
            <person name="Carlton J."/>
        </authorList>
    </citation>
    <scope>NUCLEOTIDE SEQUENCE</scope>
    <source>
        <strain evidence="2">G3</strain>
    </source>
</reference>
<dbReference type="InterPro" id="IPR026906">
    <property type="entry name" value="LRR_5"/>
</dbReference>
<dbReference type="RefSeq" id="XP_001323868.1">
    <property type="nucleotide sequence ID" value="XM_001323833.1"/>
</dbReference>
<dbReference type="EMBL" id="DS113315">
    <property type="protein sequence ID" value="EAY11645.1"/>
    <property type="molecule type" value="Genomic_DNA"/>
</dbReference>
<dbReference type="Gene3D" id="3.80.10.10">
    <property type="entry name" value="Ribonuclease Inhibitor"/>
    <property type="match status" value="3"/>
</dbReference>
<dbReference type="VEuPathDB" id="TrichDB:TVAGG3_0779480"/>
<evidence type="ECO:0000256" key="1">
    <source>
        <dbReference type="SAM" id="Phobius"/>
    </source>
</evidence>
<dbReference type="InParanoid" id="A2E6Q1"/>
<protein>
    <submittedName>
        <fullName evidence="2">Surface antigen BspA-like</fullName>
    </submittedName>
</protein>
<proteinExistence type="predicted"/>